<proteinExistence type="predicted"/>
<feature type="signal peptide" evidence="1">
    <location>
        <begin position="1"/>
        <end position="20"/>
    </location>
</feature>
<gene>
    <name evidence="2" type="ORF">H9824_01605</name>
</gene>
<protein>
    <submittedName>
        <fullName evidence="2">Uncharacterized protein</fullName>
    </submittedName>
</protein>
<evidence type="ECO:0000313" key="3">
    <source>
        <dbReference type="Proteomes" id="UP000886851"/>
    </source>
</evidence>
<accession>A0A9D2CJX1</accession>
<organism evidence="2 3">
    <name type="scientific">Candidatus Bacteroides pullicola</name>
    <dbReference type="NCBI Taxonomy" id="2838475"/>
    <lineage>
        <taxon>Bacteria</taxon>
        <taxon>Pseudomonadati</taxon>
        <taxon>Bacteroidota</taxon>
        <taxon>Bacteroidia</taxon>
        <taxon>Bacteroidales</taxon>
        <taxon>Bacteroidaceae</taxon>
        <taxon>Bacteroides</taxon>
    </lineage>
</organism>
<reference evidence="2" key="2">
    <citation type="submission" date="2021-04" db="EMBL/GenBank/DDBJ databases">
        <authorList>
            <person name="Gilroy R."/>
        </authorList>
    </citation>
    <scope>NUCLEOTIDE SEQUENCE</scope>
    <source>
        <strain evidence="2">Gambia2-208</strain>
    </source>
</reference>
<sequence length="123" mass="13584">MKTLVIVLGLLLTVSFPTYASEDGNGKKEIVLQVSDDDDLVDNPIWFGDEEPIAMSLLPSQSPYAYLYYNKVCVSFEGLTGISGVRVVDNVTGTVVYEENCVGATEVVIRLDWCGSKYRLYVC</sequence>
<dbReference type="Proteomes" id="UP000886851">
    <property type="component" value="Unassembled WGS sequence"/>
</dbReference>
<evidence type="ECO:0000256" key="1">
    <source>
        <dbReference type="SAM" id="SignalP"/>
    </source>
</evidence>
<keyword evidence="1" id="KW-0732">Signal</keyword>
<dbReference type="AlphaFoldDB" id="A0A9D2CJX1"/>
<evidence type="ECO:0000313" key="2">
    <source>
        <dbReference type="EMBL" id="HIY87383.1"/>
    </source>
</evidence>
<name>A0A9D2CJX1_9BACE</name>
<dbReference type="EMBL" id="DXCV01000015">
    <property type="protein sequence ID" value="HIY87383.1"/>
    <property type="molecule type" value="Genomic_DNA"/>
</dbReference>
<feature type="chain" id="PRO_5038679463" evidence="1">
    <location>
        <begin position="21"/>
        <end position="123"/>
    </location>
</feature>
<reference evidence="2" key="1">
    <citation type="journal article" date="2021" name="PeerJ">
        <title>Extensive microbial diversity within the chicken gut microbiome revealed by metagenomics and culture.</title>
        <authorList>
            <person name="Gilroy R."/>
            <person name="Ravi A."/>
            <person name="Getino M."/>
            <person name="Pursley I."/>
            <person name="Horton D.L."/>
            <person name="Alikhan N.F."/>
            <person name="Baker D."/>
            <person name="Gharbi K."/>
            <person name="Hall N."/>
            <person name="Watson M."/>
            <person name="Adriaenssens E.M."/>
            <person name="Foster-Nyarko E."/>
            <person name="Jarju S."/>
            <person name="Secka A."/>
            <person name="Antonio M."/>
            <person name="Oren A."/>
            <person name="Chaudhuri R.R."/>
            <person name="La Ragione R."/>
            <person name="Hildebrand F."/>
            <person name="Pallen M.J."/>
        </authorList>
    </citation>
    <scope>NUCLEOTIDE SEQUENCE</scope>
    <source>
        <strain evidence="2">Gambia2-208</strain>
    </source>
</reference>
<comment type="caution">
    <text evidence="2">The sequence shown here is derived from an EMBL/GenBank/DDBJ whole genome shotgun (WGS) entry which is preliminary data.</text>
</comment>